<dbReference type="RefSeq" id="WP_379286780.1">
    <property type="nucleotide sequence ID" value="NZ_JBHTIU010000022.1"/>
</dbReference>
<evidence type="ECO:0000313" key="6">
    <source>
        <dbReference type="EMBL" id="MFD0868693.1"/>
    </source>
</evidence>
<keyword evidence="1" id="KW-0805">Transcription regulation</keyword>
<keyword evidence="2" id="KW-0238">DNA-binding</keyword>
<gene>
    <name evidence="6" type="ORF">ACFQ03_05990</name>
</gene>
<dbReference type="InterPro" id="IPR018062">
    <property type="entry name" value="HTH_AraC-typ_CS"/>
</dbReference>
<protein>
    <submittedName>
        <fullName evidence="6">Helix-turn-helix domain-containing protein</fullName>
    </submittedName>
</protein>
<proteinExistence type="predicted"/>
<evidence type="ECO:0000256" key="1">
    <source>
        <dbReference type="ARBA" id="ARBA00023015"/>
    </source>
</evidence>
<dbReference type="Pfam" id="PF12833">
    <property type="entry name" value="HTH_18"/>
    <property type="match status" value="1"/>
</dbReference>
<name>A0ABW3D5W0_9BACL</name>
<dbReference type="InterPro" id="IPR009057">
    <property type="entry name" value="Homeodomain-like_sf"/>
</dbReference>
<accession>A0ABW3D5W0</accession>
<reference evidence="7" key="1">
    <citation type="journal article" date="2019" name="Int. J. Syst. Evol. Microbiol.">
        <title>The Global Catalogue of Microorganisms (GCM) 10K type strain sequencing project: providing services to taxonomists for standard genome sequencing and annotation.</title>
        <authorList>
            <consortium name="The Broad Institute Genomics Platform"/>
            <consortium name="The Broad Institute Genome Sequencing Center for Infectious Disease"/>
            <person name="Wu L."/>
            <person name="Ma J."/>
        </authorList>
    </citation>
    <scope>NUCLEOTIDE SEQUENCE [LARGE SCALE GENOMIC DNA]</scope>
    <source>
        <strain evidence="7">CCUG 57263</strain>
    </source>
</reference>
<evidence type="ECO:0000256" key="4">
    <source>
        <dbReference type="SAM" id="Phobius"/>
    </source>
</evidence>
<keyword evidence="4" id="KW-1133">Transmembrane helix</keyword>
<dbReference type="PANTHER" id="PTHR43280">
    <property type="entry name" value="ARAC-FAMILY TRANSCRIPTIONAL REGULATOR"/>
    <property type="match status" value="1"/>
</dbReference>
<feature type="domain" description="HTH araC/xylS-type" evidence="5">
    <location>
        <begin position="676"/>
        <end position="775"/>
    </location>
</feature>
<dbReference type="PROSITE" id="PS00041">
    <property type="entry name" value="HTH_ARAC_FAMILY_1"/>
    <property type="match status" value="1"/>
</dbReference>
<keyword evidence="3" id="KW-0804">Transcription</keyword>
<evidence type="ECO:0000313" key="7">
    <source>
        <dbReference type="Proteomes" id="UP001597120"/>
    </source>
</evidence>
<organism evidence="6 7">
    <name type="scientific">Paenibacillus residui</name>
    <dbReference type="NCBI Taxonomy" id="629724"/>
    <lineage>
        <taxon>Bacteria</taxon>
        <taxon>Bacillati</taxon>
        <taxon>Bacillota</taxon>
        <taxon>Bacilli</taxon>
        <taxon>Bacillales</taxon>
        <taxon>Paenibacillaceae</taxon>
        <taxon>Paenibacillus</taxon>
    </lineage>
</organism>
<dbReference type="Gene3D" id="3.30.450.20">
    <property type="entry name" value="PAS domain"/>
    <property type="match status" value="1"/>
</dbReference>
<feature type="transmembrane region" description="Helical" evidence="4">
    <location>
        <begin position="20"/>
        <end position="42"/>
    </location>
</feature>
<evidence type="ECO:0000256" key="3">
    <source>
        <dbReference type="ARBA" id="ARBA00023163"/>
    </source>
</evidence>
<dbReference type="InterPro" id="IPR018060">
    <property type="entry name" value="HTH_AraC"/>
</dbReference>
<dbReference type="Proteomes" id="UP001597120">
    <property type="component" value="Unassembled WGS sequence"/>
</dbReference>
<comment type="caution">
    <text evidence="6">The sequence shown here is derived from an EMBL/GenBank/DDBJ whole genome shotgun (WGS) entry which is preliminary data.</text>
</comment>
<dbReference type="SUPFAM" id="SSF46689">
    <property type="entry name" value="Homeodomain-like"/>
    <property type="match status" value="2"/>
</dbReference>
<dbReference type="SMART" id="SM00342">
    <property type="entry name" value="HTH_ARAC"/>
    <property type="match status" value="1"/>
</dbReference>
<evidence type="ECO:0000259" key="5">
    <source>
        <dbReference type="PROSITE" id="PS01124"/>
    </source>
</evidence>
<dbReference type="EMBL" id="JBHTIU010000022">
    <property type="protein sequence ID" value="MFD0868693.1"/>
    <property type="molecule type" value="Genomic_DNA"/>
</dbReference>
<dbReference type="InterPro" id="IPR041522">
    <property type="entry name" value="CdaR_GGDEF"/>
</dbReference>
<feature type="transmembrane region" description="Helical" evidence="4">
    <location>
        <begin position="310"/>
        <end position="331"/>
    </location>
</feature>
<dbReference type="PROSITE" id="PS01124">
    <property type="entry name" value="HTH_ARAC_FAMILY_2"/>
    <property type="match status" value="1"/>
</dbReference>
<dbReference type="Pfam" id="PF17853">
    <property type="entry name" value="GGDEF_2"/>
    <property type="match status" value="1"/>
</dbReference>
<keyword evidence="4" id="KW-0472">Membrane</keyword>
<dbReference type="Gene3D" id="1.10.10.60">
    <property type="entry name" value="Homeodomain-like"/>
    <property type="match status" value="2"/>
</dbReference>
<keyword evidence="4" id="KW-0812">Transmembrane</keyword>
<keyword evidence="7" id="KW-1185">Reference proteome</keyword>
<sequence length="785" mass="88921">MMRAVLKRIFRVPSWSGRFYQYLFSYILLIVMLLVIVGSVIYGSFISVLREEVEGSVIATLTQIKEAMDTRTSEMNRMALQIAANPLLTPFMVAEGGYGTYQAVQDLKKYRSANDFVHEVVLYYGDGQASTMYAASGIHSIDYFFRFAYPFSQWGKEEFVSTLSSLEKPVIRSVEQAAAGGAPSSGYVLYLHPLSVDASRGYGVVLFIIKEDELNSMISKVLKDYSGFTFILDENGRPVTKVLSNISEEQAGSILEAFPPSESGEAIQSVSVNRTDYSMVQLKSETNGWSYITVMPTDQFLGKVNETRAIFHYTVVAVLLLGLLLALAFSIRNYRPLLKLAGGLADRRIIKEWPRKTDEISLISKAIGEVTRENQGLLEKLNSQASLLKASYVLSLVEGKVKSTEEWDEIREALDWPAEYPHYAVMLLLIDNYDRFVGENTKPMQDIIKYSLIQMAENLSQRLGAGWGAEYKEGRGIVILLNIREGLDELNDLADLGTKVRLFANQHYQVGVTVGIGGMFNNITKLPQSLTQADHAARCRLVKGGNQVICYSEVEKSKESIIWYPLESEKLLVKAIKQGNSDEVQTVIRDMMSSMVNQPISIEKVEFIGFDMINTVMKTLLEMDMKIEAADLAMERFFVSRFETVEALEHKMIEFCDRVCEYVERHKESKNIALLDQLVAYVDRHYHDNTINLEQIAGEFGFSPSYLTRFFKNQTGDSLMRYIDQIRMEKAKELLRTTDMNLGEIIERVGYIDPTNFIRKFKKLEGVTPIQYRNLIQAGRLSLPQ</sequence>
<evidence type="ECO:0000256" key="2">
    <source>
        <dbReference type="ARBA" id="ARBA00023125"/>
    </source>
</evidence>
<dbReference type="PANTHER" id="PTHR43280:SF10">
    <property type="entry name" value="REGULATORY PROTEIN POCR"/>
    <property type="match status" value="1"/>
</dbReference>